<evidence type="ECO:0000313" key="3">
    <source>
        <dbReference type="Proteomes" id="UP000652761"/>
    </source>
</evidence>
<comment type="similarity">
    <text evidence="1">Belongs to the peptidase S10 family.</text>
</comment>
<comment type="caution">
    <text evidence="2">The sequence shown here is derived from an EMBL/GenBank/DDBJ whole genome shotgun (WGS) entry which is preliminary data.</text>
</comment>
<dbReference type="OrthoDB" id="782526at2759"/>
<dbReference type="Gene3D" id="3.40.50.1820">
    <property type="entry name" value="alpha/beta hydrolase"/>
    <property type="match status" value="1"/>
</dbReference>
<name>A0A843UHA6_COLES</name>
<proteinExistence type="inferred from homology"/>
<dbReference type="InterPro" id="IPR029058">
    <property type="entry name" value="AB_hydrolase_fold"/>
</dbReference>
<sequence length="207" mass="22596">MGPSLARACKLVRPGQGLLCLVRWSDTDHWLSTYGTNWLLSSLGFAAMVELGPFRIERDGKSLRRNSYSWNSAPINAFPFDVASSYGSTPPQGSFKRAPQGNHPERSIAELLSGMLPDRGINSAVLDNYGHYRTASSTPSMGHLLGDLLQRLPSSSSRPHGGSQTVADHTRPTIKRRVNCLTAQRASQRVTPPVMHAFQGAIPGTIW</sequence>
<dbReference type="Proteomes" id="UP000652761">
    <property type="component" value="Unassembled WGS sequence"/>
</dbReference>
<protein>
    <submittedName>
        <fullName evidence="2">Uncharacterized protein</fullName>
    </submittedName>
</protein>
<dbReference type="EMBL" id="NMUH01000662">
    <property type="protein sequence ID" value="MQL82928.1"/>
    <property type="molecule type" value="Genomic_DNA"/>
</dbReference>
<dbReference type="GO" id="GO:0004185">
    <property type="term" value="F:serine-type carboxypeptidase activity"/>
    <property type="evidence" value="ECO:0007669"/>
    <property type="project" value="InterPro"/>
</dbReference>
<dbReference type="AlphaFoldDB" id="A0A843UHA6"/>
<gene>
    <name evidence="2" type="ORF">Taro_015395</name>
</gene>
<evidence type="ECO:0000256" key="1">
    <source>
        <dbReference type="ARBA" id="ARBA00009431"/>
    </source>
</evidence>
<keyword evidence="3" id="KW-1185">Reference proteome</keyword>
<evidence type="ECO:0000313" key="2">
    <source>
        <dbReference type="EMBL" id="MQL82928.1"/>
    </source>
</evidence>
<dbReference type="GO" id="GO:0006508">
    <property type="term" value="P:proteolysis"/>
    <property type="evidence" value="ECO:0007669"/>
    <property type="project" value="InterPro"/>
</dbReference>
<accession>A0A843UHA6</accession>
<dbReference type="SUPFAM" id="SSF53474">
    <property type="entry name" value="alpha/beta-Hydrolases"/>
    <property type="match status" value="1"/>
</dbReference>
<organism evidence="2 3">
    <name type="scientific">Colocasia esculenta</name>
    <name type="common">Wild taro</name>
    <name type="synonym">Arum esculentum</name>
    <dbReference type="NCBI Taxonomy" id="4460"/>
    <lineage>
        <taxon>Eukaryota</taxon>
        <taxon>Viridiplantae</taxon>
        <taxon>Streptophyta</taxon>
        <taxon>Embryophyta</taxon>
        <taxon>Tracheophyta</taxon>
        <taxon>Spermatophyta</taxon>
        <taxon>Magnoliopsida</taxon>
        <taxon>Liliopsida</taxon>
        <taxon>Araceae</taxon>
        <taxon>Aroideae</taxon>
        <taxon>Colocasieae</taxon>
        <taxon>Colocasia</taxon>
    </lineage>
</organism>
<dbReference type="Pfam" id="PF00450">
    <property type="entry name" value="Peptidase_S10"/>
    <property type="match status" value="1"/>
</dbReference>
<reference evidence="2" key="1">
    <citation type="submission" date="2017-07" db="EMBL/GenBank/DDBJ databases">
        <title>Taro Niue Genome Assembly and Annotation.</title>
        <authorList>
            <person name="Atibalentja N."/>
            <person name="Keating K."/>
            <person name="Fields C.J."/>
        </authorList>
    </citation>
    <scope>NUCLEOTIDE SEQUENCE</scope>
    <source>
        <strain evidence="2">Niue_2</strain>
        <tissue evidence="2">Leaf</tissue>
    </source>
</reference>
<dbReference type="InterPro" id="IPR001563">
    <property type="entry name" value="Peptidase_S10"/>
</dbReference>